<gene>
    <name evidence="1" type="ORF">OMM_06863</name>
</gene>
<sequence>MRIFSQISHLFDFSHNRSNKLYALLIQNKAYESDLLKQNKDQIIGVSKSNPNWAHSQKVGHCFFLAERASTYQPRATSGQRP</sequence>
<dbReference type="Proteomes" id="UP000189670">
    <property type="component" value="Unassembled WGS sequence"/>
</dbReference>
<evidence type="ECO:0000313" key="2">
    <source>
        <dbReference type="Proteomes" id="UP000189670"/>
    </source>
</evidence>
<name>A0A1V1PF61_9BACT</name>
<dbReference type="AlphaFoldDB" id="A0A1V1PF61"/>
<dbReference type="EMBL" id="ATBP01000052">
    <property type="protein sequence ID" value="ETR73549.1"/>
    <property type="molecule type" value="Genomic_DNA"/>
</dbReference>
<proteinExistence type="predicted"/>
<evidence type="ECO:0000313" key="1">
    <source>
        <dbReference type="EMBL" id="ETR73549.1"/>
    </source>
</evidence>
<organism evidence="1 2">
    <name type="scientific">Candidatus Magnetoglobus multicellularis str. Araruama</name>
    <dbReference type="NCBI Taxonomy" id="890399"/>
    <lineage>
        <taxon>Bacteria</taxon>
        <taxon>Pseudomonadati</taxon>
        <taxon>Thermodesulfobacteriota</taxon>
        <taxon>Desulfobacteria</taxon>
        <taxon>Desulfobacterales</taxon>
        <taxon>Desulfobacteraceae</taxon>
        <taxon>Candidatus Magnetoglobus</taxon>
    </lineage>
</organism>
<comment type="caution">
    <text evidence="1">The sequence shown here is derived from an EMBL/GenBank/DDBJ whole genome shotgun (WGS) entry which is preliminary data.</text>
</comment>
<reference evidence="2" key="1">
    <citation type="submission" date="2012-11" db="EMBL/GenBank/DDBJ databases">
        <authorList>
            <person name="Lucero-Rivera Y.E."/>
            <person name="Tovar-Ramirez D."/>
        </authorList>
    </citation>
    <scope>NUCLEOTIDE SEQUENCE [LARGE SCALE GENOMIC DNA]</scope>
    <source>
        <strain evidence="2">Araruama</strain>
    </source>
</reference>
<accession>A0A1V1PF61</accession>
<protein>
    <submittedName>
        <fullName evidence="1">Uncharacterized protein</fullName>
    </submittedName>
</protein>